<keyword evidence="2" id="KW-0964">Secreted</keyword>
<dbReference type="InterPro" id="IPR036465">
    <property type="entry name" value="vWFA_dom_sf"/>
</dbReference>
<dbReference type="Pfam" id="PF00353">
    <property type="entry name" value="HemolysinCabind"/>
    <property type="match status" value="12"/>
</dbReference>
<evidence type="ECO:0000256" key="2">
    <source>
        <dbReference type="ARBA" id="ARBA00022525"/>
    </source>
</evidence>
<dbReference type="Gene3D" id="2.150.10.10">
    <property type="entry name" value="Serralysin-like metalloprotease, C-terminal"/>
    <property type="match status" value="8"/>
</dbReference>
<comment type="subcellular location">
    <subcellularLocation>
        <location evidence="1">Secreted</location>
    </subcellularLocation>
</comment>
<reference evidence="5 6" key="1">
    <citation type="submission" date="2023-11" db="EMBL/GenBank/DDBJ databases">
        <title>Draft genome of Azohydromonas lata strain H1 (DSM1123), a polyhydroxyalkanoate producer.</title>
        <authorList>
            <person name="Traversa D."/>
            <person name="D'Addabbo P."/>
            <person name="Pazzani C."/>
            <person name="Manzari C."/>
            <person name="Chiara M."/>
            <person name="Scrascia M."/>
        </authorList>
    </citation>
    <scope>NUCLEOTIDE SEQUENCE [LARGE SCALE GENOMIC DNA]</scope>
    <source>
        <strain evidence="5 6">H1</strain>
    </source>
</reference>
<organism evidence="5 6">
    <name type="scientific">Azohydromonas lata</name>
    <dbReference type="NCBI Taxonomy" id="45677"/>
    <lineage>
        <taxon>Bacteria</taxon>
        <taxon>Pseudomonadati</taxon>
        <taxon>Pseudomonadota</taxon>
        <taxon>Betaproteobacteria</taxon>
        <taxon>Burkholderiales</taxon>
        <taxon>Sphaerotilaceae</taxon>
        <taxon>Azohydromonas</taxon>
    </lineage>
</organism>
<feature type="compositionally biased region" description="Polar residues" evidence="3">
    <location>
        <begin position="570"/>
        <end position="586"/>
    </location>
</feature>
<dbReference type="SUPFAM" id="SSF51120">
    <property type="entry name" value="beta-Roll"/>
    <property type="match status" value="9"/>
</dbReference>
<dbReference type="SMART" id="SM00327">
    <property type="entry name" value="VWA"/>
    <property type="match status" value="1"/>
</dbReference>
<dbReference type="InterPro" id="IPR050557">
    <property type="entry name" value="RTX_toxin/Mannuronan_C5-epim"/>
</dbReference>
<dbReference type="EMBL" id="JAXOJX010000114">
    <property type="protein sequence ID" value="MDZ5461437.1"/>
    <property type="molecule type" value="Genomic_DNA"/>
</dbReference>
<dbReference type="Proteomes" id="UP001293718">
    <property type="component" value="Unassembled WGS sequence"/>
</dbReference>
<dbReference type="CDD" id="cd00198">
    <property type="entry name" value="vWFA"/>
    <property type="match status" value="1"/>
</dbReference>
<name>A0ABU5IRB3_9BURK</name>
<evidence type="ECO:0000313" key="6">
    <source>
        <dbReference type="Proteomes" id="UP001293718"/>
    </source>
</evidence>
<dbReference type="InterPro" id="IPR002035">
    <property type="entry name" value="VWF_A"/>
</dbReference>
<comment type="caution">
    <text evidence="5">The sequence shown here is derived from an EMBL/GenBank/DDBJ whole genome shotgun (WGS) entry which is preliminary data.</text>
</comment>
<evidence type="ECO:0000256" key="3">
    <source>
        <dbReference type="SAM" id="MobiDB-lite"/>
    </source>
</evidence>
<accession>A0ABU5IRB3</accession>
<sequence>MAKISYSRAFDISRQFYFGDWTGASISATATALTMNLGGARIVLGGSFTVAGTLPTAGTITSLTYSTVGATPVTEFSVTGISMSYGSFMDAMADGDFNAVAGNGADSVSGSTGGDKLYGGAGNDRLEGLAGNDALFGGAGNDTLDGGAGNDSMQGGTGNDNYIIDSSQDRVVELANGGIDTVRTSLSAYVLGAEIENIWITGNSNATGAGNSLNNIMIGGRGNDSLSGLDGNDTLRGGNGHDTLIGGNGNDYLAGDAGTSAVTTSASGISPSRSDLPIALSMTLPETPQNNFITVAGFISNSTRGFGPINLAIVIDTSASMGWQVDGAGVGDLNGNGLANERIDIFIASFNAFINSLKAAGLSEQVRIGLIPFSSTASIAAAGTPTSDTNGNGMSDILEAGSALQAQGGTVYSSGLGKAIDFFNAAPRGDNHVIFISDGEPDDYFKYSEVADILRNAEGNNATIRTIGFAGASNYYDLDSIDNGLSDTSSSNASSLVEMTAAMLASRVNVSDIHHMDVCKNGILAGTILPSQLMNTPFGLRYSTTITGLSATSSDDIEIRLVLNGSASPISTSQQTSAGTLVSNDSLDGGAGNDTLESGAGTNTLAGGIGNDVYRVENNNTVIRELAGQGTDSVESSITYSLNSTPLQYVENLTLLGSVNINATGNANVNRVEGNVGNNIIEGVGGNDTLMGGLGFDTVSYVNAASAVNVYLDQTSGTAQFNGKTDRLSSFEAVWGSAFADHLYGSSADETFRGNGGDDTIYGGDGFDTLDYSIATAGMTVSIDKYYYLDGKSIGTAICANGSQGTDYFGVASMEGVLGSAFNDNIFDAIGNNNRFSGGAGNDTLDGGAGNDTLIGGTGKNVLQGGAGIDVADYSDATSAISGSLINGRLAVGTTGVNADTISGVETLLLGKYADSVIGGAGNDSIFGAAGNDTLAGNTGNDTLNGGTGDDSLIGGAGNDIYYLDSVRDVVVEGSAGGIDEVHFTQASGSAVLSFSGVEYVIVSGGVSCSITGGGISETLDGSDGSDTINGGSGREADTLDGGAGSDWLSYANHVGGVVGEINNIGSGALDGDLTLNFENFIGSSFADNVRGDRFDNILDGGAGNDTLIGGFGKDTLIGGAGNDFLAGEDPIGGNSSSDTVSYAHLTGAVTINLNTGVAVTATEGTDTLSGIETIIGGSGNDVMTWAGNTGVSHYSSSFRLEGGGGNDTLTGGGDSDTLIGGAGNDVLDGGNAVRVFNFNYANYADYSSAAAAVVVDLNAGTASGGAGNDRLSHINAVVGSRYADQITGGATQGDYLVGGGGADTLDAGIDLLSNFFVFLDVSDSSLQTMDTLKNFKSVDSFAIDKIDLNAIDANPFDTDNNSAFLFIGLNAFTKTAGQLRYANSGGNTFVYGDVNGDGVADIGIKLIGTHTLSADNFML</sequence>
<dbReference type="Pfam" id="PF00092">
    <property type="entry name" value="VWA"/>
    <property type="match status" value="1"/>
</dbReference>
<dbReference type="InterPro" id="IPR018511">
    <property type="entry name" value="Hemolysin-typ_Ca-bd_CS"/>
</dbReference>
<dbReference type="Gene3D" id="3.40.50.410">
    <property type="entry name" value="von Willebrand factor, type A domain"/>
    <property type="match status" value="1"/>
</dbReference>
<feature type="domain" description="VWFA" evidence="4">
    <location>
        <begin position="310"/>
        <end position="508"/>
    </location>
</feature>
<protein>
    <submittedName>
        <fullName evidence="5">VWA domain-containing protein</fullName>
    </submittedName>
</protein>
<keyword evidence="6" id="KW-1185">Reference proteome</keyword>
<evidence type="ECO:0000313" key="5">
    <source>
        <dbReference type="EMBL" id="MDZ5461437.1"/>
    </source>
</evidence>
<dbReference type="PANTHER" id="PTHR38340:SF1">
    <property type="entry name" value="S-LAYER PROTEIN"/>
    <property type="match status" value="1"/>
</dbReference>
<dbReference type="PROSITE" id="PS50234">
    <property type="entry name" value="VWFA"/>
    <property type="match status" value="1"/>
</dbReference>
<dbReference type="SUPFAM" id="SSF53300">
    <property type="entry name" value="vWA-like"/>
    <property type="match status" value="1"/>
</dbReference>
<evidence type="ECO:0000259" key="4">
    <source>
        <dbReference type="PROSITE" id="PS50234"/>
    </source>
</evidence>
<dbReference type="InterPro" id="IPR001343">
    <property type="entry name" value="Hemolysn_Ca-bd"/>
</dbReference>
<proteinExistence type="predicted"/>
<dbReference type="PROSITE" id="PS00330">
    <property type="entry name" value="HEMOLYSIN_CALCIUM"/>
    <property type="match status" value="7"/>
</dbReference>
<feature type="region of interest" description="Disordered" evidence="3">
    <location>
        <begin position="570"/>
        <end position="602"/>
    </location>
</feature>
<dbReference type="PANTHER" id="PTHR38340">
    <property type="entry name" value="S-LAYER PROTEIN"/>
    <property type="match status" value="1"/>
</dbReference>
<dbReference type="PRINTS" id="PR00313">
    <property type="entry name" value="CABNDNGRPT"/>
</dbReference>
<gene>
    <name evidence="5" type="ORF">SM757_33160</name>
</gene>
<dbReference type="InterPro" id="IPR011049">
    <property type="entry name" value="Serralysin-like_metalloprot_C"/>
</dbReference>
<evidence type="ECO:0000256" key="1">
    <source>
        <dbReference type="ARBA" id="ARBA00004613"/>
    </source>
</evidence>
<dbReference type="RefSeq" id="WP_322468595.1">
    <property type="nucleotide sequence ID" value="NZ_JAXOJX010000114.1"/>
</dbReference>